<dbReference type="GeneID" id="108826607"/>
<keyword evidence="6" id="KW-0804">Transcription</keyword>
<evidence type="ECO:0000256" key="9">
    <source>
        <dbReference type="SAM" id="MobiDB-lite"/>
    </source>
</evidence>
<reference evidence="13" key="2">
    <citation type="submission" date="2025-08" db="UniProtKB">
        <authorList>
            <consortium name="RefSeq"/>
        </authorList>
    </citation>
    <scope>IDENTIFICATION</scope>
    <source>
        <tissue evidence="13">Leaf</tissue>
    </source>
</reference>
<dbReference type="SMART" id="SM00380">
    <property type="entry name" value="AP2"/>
    <property type="match status" value="1"/>
</dbReference>
<dbReference type="Proteomes" id="UP000504610">
    <property type="component" value="Chromosome 9"/>
</dbReference>
<feature type="region of interest" description="Disordered" evidence="9">
    <location>
        <begin position="161"/>
        <end position="190"/>
    </location>
</feature>
<keyword evidence="4" id="KW-0238">DNA-binding</keyword>
<evidence type="ECO:0000256" key="8">
    <source>
        <dbReference type="ARBA" id="ARBA00024343"/>
    </source>
</evidence>
<dbReference type="GO" id="GO:0003700">
    <property type="term" value="F:DNA-binding transcription factor activity"/>
    <property type="evidence" value="ECO:0007669"/>
    <property type="project" value="InterPro"/>
</dbReference>
<dbReference type="Gene3D" id="3.30.730.10">
    <property type="entry name" value="AP2/ERF domain"/>
    <property type="match status" value="1"/>
</dbReference>
<evidence type="ECO:0000256" key="5">
    <source>
        <dbReference type="ARBA" id="ARBA00023159"/>
    </source>
</evidence>
<keyword evidence="12" id="KW-1185">Reference proteome</keyword>
<keyword evidence="10" id="KW-0732">Signal</keyword>
<dbReference type="RefSeq" id="XP_018455497.2">
    <property type="nucleotide sequence ID" value="XM_018599995.2"/>
</dbReference>
<organism evidence="12 13">
    <name type="scientific">Raphanus sativus</name>
    <name type="common">Radish</name>
    <name type="synonym">Raphanus raphanistrum var. sativus</name>
    <dbReference type="NCBI Taxonomy" id="3726"/>
    <lineage>
        <taxon>Eukaryota</taxon>
        <taxon>Viridiplantae</taxon>
        <taxon>Streptophyta</taxon>
        <taxon>Embryophyta</taxon>
        <taxon>Tracheophyta</taxon>
        <taxon>Spermatophyta</taxon>
        <taxon>Magnoliopsida</taxon>
        <taxon>eudicotyledons</taxon>
        <taxon>Gunneridae</taxon>
        <taxon>Pentapetalae</taxon>
        <taxon>rosids</taxon>
        <taxon>malvids</taxon>
        <taxon>Brassicales</taxon>
        <taxon>Brassicaceae</taxon>
        <taxon>Brassiceae</taxon>
        <taxon>Raphanus</taxon>
    </lineage>
</organism>
<dbReference type="Pfam" id="PF00847">
    <property type="entry name" value="AP2"/>
    <property type="match status" value="1"/>
</dbReference>
<dbReference type="PROSITE" id="PS51032">
    <property type="entry name" value="AP2_ERF"/>
    <property type="match status" value="1"/>
</dbReference>
<evidence type="ECO:0000256" key="6">
    <source>
        <dbReference type="ARBA" id="ARBA00023163"/>
    </source>
</evidence>
<evidence type="ECO:0000256" key="1">
    <source>
        <dbReference type="ARBA" id="ARBA00004123"/>
    </source>
</evidence>
<keyword evidence="2" id="KW-0936">Ethylene signaling pathway</keyword>
<keyword evidence="3" id="KW-0805">Transcription regulation</keyword>
<sequence length="203" mass="22790">MSMSHIPLVISLTIIIFCSNLKVLYKYCTIHTIGIDFLYLQRIYIRDFLSRSSSQEMDPRDGGETHQAKYKGIRRRKWGKWVSEIRVPGTRERLWLGSFSTAEGAAVAHDVAFYCLHRPSSLDNEAFNFPHLLQPSLASNTSPKSIQKAASDAGMAIDAGFSVNNERGSGGGEDRSSMTNTEEDSERETLNISVYDYLDDGRI</sequence>
<proteinExistence type="inferred from homology"/>
<name>A0A6J0L5S3_RAPSA</name>
<feature type="chain" id="PRO_5040836940" evidence="10">
    <location>
        <begin position="21"/>
        <end position="203"/>
    </location>
</feature>
<dbReference type="InterPro" id="IPR036955">
    <property type="entry name" value="AP2/ERF_dom_sf"/>
</dbReference>
<dbReference type="InterPro" id="IPR051032">
    <property type="entry name" value="AP2/ERF_TF_ERF_subfamily"/>
</dbReference>
<dbReference type="PANTHER" id="PTHR31985:SF45">
    <property type="entry name" value="ETHYLENE-RESPONSIVE TRANSCRIPTION FACTOR ERF020"/>
    <property type="match status" value="1"/>
</dbReference>
<dbReference type="KEGG" id="rsz:108826607"/>
<evidence type="ECO:0000313" key="13">
    <source>
        <dbReference type="RefSeq" id="XP_018455497.2"/>
    </source>
</evidence>
<dbReference type="GO" id="GO:0000976">
    <property type="term" value="F:transcription cis-regulatory region binding"/>
    <property type="evidence" value="ECO:0007669"/>
    <property type="project" value="UniProtKB-ARBA"/>
</dbReference>
<evidence type="ECO:0000256" key="10">
    <source>
        <dbReference type="SAM" id="SignalP"/>
    </source>
</evidence>
<evidence type="ECO:0000313" key="12">
    <source>
        <dbReference type="Proteomes" id="UP000504610"/>
    </source>
</evidence>
<comment type="subcellular location">
    <subcellularLocation>
        <location evidence="1">Nucleus</location>
    </subcellularLocation>
</comment>
<dbReference type="OrthoDB" id="1849108at2759"/>
<comment type="similarity">
    <text evidence="8">Belongs to the AP2/ERF transcription factor family. ERF subfamily.</text>
</comment>
<reference evidence="12" key="1">
    <citation type="journal article" date="2019" name="Database">
        <title>The radish genome database (RadishGD): an integrated information resource for radish genomics.</title>
        <authorList>
            <person name="Yu H.J."/>
            <person name="Baek S."/>
            <person name="Lee Y.J."/>
            <person name="Cho A."/>
            <person name="Mun J.H."/>
        </authorList>
    </citation>
    <scope>NUCLEOTIDE SEQUENCE [LARGE SCALE GENOMIC DNA]</scope>
    <source>
        <strain evidence="12">cv. WK10039</strain>
    </source>
</reference>
<dbReference type="InterPro" id="IPR016177">
    <property type="entry name" value="DNA-bd_dom_sf"/>
</dbReference>
<evidence type="ECO:0000256" key="3">
    <source>
        <dbReference type="ARBA" id="ARBA00023015"/>
    </source>
</evidence>
<dbReference type="PRINTS" id="PR00367">
    <property type="entry name" value="ETHRSPELEMNT"/>
</dbReference>
<accession>A0A6J0L5S3</accession>
<feature type="signal peptide" evidence="10">
    <location>
        <begin position="1"/>
        <end position="20"/>
    </location>
</feature>
<dbReference type="FunFam" id="3.30.730.10:FF:000006">
    <property type="entry name" value="ethylene-responsive transcription factor ERF014-like"/>
    <property type="match status" value="1"/>
</dbReference>
<dbReference type="AlphaFoldDB" id="A0A6J0L5S3"/>
<gene>
    <name evidence="13" type="primary">LOC108826607</name>
</gene>
<keyword evidence="5" id="KW-0010">Activator</keyword>
<evidence type="ECO:0000259" key="11">
    <source>
        <dbReference type="PROSITE" id="PS51032"/>
    </source>
</evidence>
<dbReference type="GO" id="GO:0009873">
    <property type="term" value="P:ethylene-activated signaling pathway"/>
    <property type="evidence" value="ECO:0007669"/>
    <property type="project" value="UniProtKB-KW"/>
</dbReference>
<dbReference type="PANTHER" id="PTHR31985">
    <property type="entry name" value="ETHYLENE-RESPONSIVE TRANSCRIPTION FACTOR ERF042-RELATED"/>
    <property type="match status" value="1"/>
</dbReference>
<feature type="domain" description="AP2/ERF" evidence="11">
    <location>
        <begin position="69"/>
        <end position="130"/>
    </location>
</feature>
<dbReference type="GO" id="GO:0005634">
    <property type="term" value="C:nucleus"/>
    <property type="evidence" value="ECO:0007669"/>
    <property type="project" value="UniProtKB-SubCell"/>
</dbReference>
<evidence type="ECO:0000256" key="7">
    <source>
        <dbReference type="ARBA" id="ARBA00023242"/>
    </source>
</evidence>
<dbReference type="CDD" id="cd00018">
    <property type="entry name" value="AP2"/>
    <property type="match status" value="1"/>
</dbReference>
<dbReference type="SUPFAM" id="SSF54171">
    <property type="entry name" value="DNA-binding domain"/>
    <property type="match status" value="1"/>
</dbReference>
<evidence type="ECO:0000256" key="4">
    <source>
        <dbReference type="ARBA" id="ARBA00023125"/>
    </source>
</evidence>
<protein>
    <submittedName>
        <fullName evidence="13">Ethylene-responsive transcription factor ERF020</fullName>
    </submittedName>
</protein>
<keyword evidence="7" id="KW-0539">Nucleus</keyword>
<dbReference type="InterPro" id="IPR001471">
    <property type="entry name" value="AP2/ERF_dom"/>
</dbReference>
<evidence type="ECO:0000256" key="2">
    <source>
        <dbReference type="ARBA" id="ARBA00022745"/>
    </source>
</evidence>